<reference evidence="3" key="1">
    <citation type="submission" date="2021-03" db="EMBL/GenBank/DDBJ databases">
        <title>Draft genome sequence of rust myrtle Austropuccinia psidii MF-1, a brazilian biotype.</title>
        <authorList>
            <person name="Quecine M.C."/>
            <person name="Pachon D.M.R."/>
            <person name="Bonatelli M.L."/>
            <person name="Correr F.H."/>
            <person name="Franceschini L.M."/>
            <person name="Leite T.F."/>
            <person name="Margarido G.R.A."/>
            <person name="Almeida C.A."/>
            <person name="Ferrarezi J.A."/>
            <person name="Labate C.A."/>
        </authorList>
    </citation>
    <scope>NUCLEOTIDE SEQUENCE</scope>
    <source>
        <strain evidence="3">MF-1</strain>
    </source>
</reference>
<dbReference type="Proteomes" id="UP000765509">
    <property type="component" value="Unassembled WGS sequence"/>
</dbReference>
<keyword evidence="2" id="KW-0406">Ion transport</keyword>
<name>A0A9Q3PUZ0_9BASI</name>
<gene>
    <name evidence="3" type="ORF">O181_113052</name>
</gene>
<accession>A0A9Q3PUZ0</accession>
<keyword evidence="4" id="KW-1185">Reference proteome</keyword>
<sequence length="186" mass="20586">MVLFYHTFTQGRRPNIGINKDSSGDDSSTSNDLATAFNSVALVGELKTPSLVSSVNIPSILPSQSLLPSRDEVFKDIKDAGEDVAISSIHLFQWDMNLPPLALHASLEEQWDEEEPEEIVTILKVVPPAYHQYLDVLSKVTSEKPPPHCACDHHIKLEGLLPPVDVIYSLSKPESETLQPYISENL</sequence>
<dbReference type="PROSITE" id="PS00152">
    <property type="entry name" value="ATPASE_ALPHA_BETA"/>
    <property type="match status" value="1"/>
</dbReference>
<comment type="caution">
    <text evidence="3">The sequence shown here is derived from an EMBL/GenBank/DDBJ whole genome shotgun (WGS) entry which is preliminary data.</text>
</comment>
<protein>
    <submittedName>
        <fullName evidence="3">Uncharacterized protein</fullName>
    </submittedName>
</protein>
<evidence type="ECO:0000313" key="3">
    <source>
        <dbReference type="EMBL" id="MBW0573337.1"/>
    </source>
</evidence>
<evidence type="ECO:0000313" key="4">
    <source>
        <dbReference type="Proteomes" id="UP000765509"/>
    </source>
</evidence>
<dbReference type="InterPro" id="IPR020003">
    <property type="entry name" value="ATPase_a/bsu_AS"/>
</dbReference>
<evidence type="ECO:0000256" key="2">
    <source>
        <dbReference type="ARBA" id="ARBA00023065"/>
    </source>
</evidence>
<keyword evidence="1" id="KW-0813">Transport</keyword>
<proteinExistence type="predicted"/>
<dbReference type="GO" id="GO:0005524">
    <property type="term" value="F:ATP binding"/>
    <property type="evidence" value="ECO:0007669"/>
    <property type="project" value="InterPro"/>
</dbReference>
<organism evidence="3 4">
    <name type="scientific">Austropuccinia psidii MF-1</name>
    <dbReference type="NCBI Taxonomy" id="1389203"/>
    <lineage>
        <taxon>Eukaryota</taxon>
        <taxon>Fungi</taxon>
        <taxon>Dikarya</taxon>
        <taxon>Basidiomycota</taxon>
        <taxon>Pucciniomycotina</taxon>
        <taxon>Pucciniomycetes</taxon>
        <taxon>Pucciniales</taxon>
        <taxon>Sphaerophragmiaceae</taxon>
        <taxon>Austropuccinia</taxon>
    </lineage>
</organism>
<evidence type="ECO:0000256" key="1">
    <source>
        <dbReference type="ARBA" id="ARBA00022448"/>
    </source>
</evidence>
<dbReference type="EMBL" id="AVOT02091860">
    <property type="protein sequence ID" value="MBW0573337.1"/>
    <property type="molecule type" value="Genomic_DNA"/>
</dbReference>
<dbReference type="AlphaFoldDB" id="A0A9Q3PUZ0"/>